<protein>
    <recommendedName>
        <fullName evidence="1">NAD(P)-binding domain-containing protein</fullName>
    </recommendedName>
</protein>
<dbReference type="PANTHER" id="PTHR48079">
    <property type="entry name" value="PROTEIN YEEZ"/>
    <property type="match status" value="1"/>
</dbReference>
<organism evidence="2 3">
    <name type="scientific">Acidovorax kalamii</name>
    <dbReference type="NCBI Taxonomy" id="2004485"/>
    <lineage>
        <taxon>Bacteria</taxon>
        <taxon>Pseudomonadati</taxon>
        <taxon>Pseudomonadota</taxon>
        <taxon>Betaproteobacteria</taxon>
        <taxon>Burkholderiales</taxon>
        <taxon>Comamonadaceae</taxon>
        <taxon>Acidovorax</taxon>
    </lineage>
</organism>
<dbReference type="AlphaFoldDB" id="A0A235ESF4"/>
<dbReference type="GO" id="GO:0005737">
    <property type="term" value="C:cytoplasm"/>
    <property type="evidence" value="ECO:0007669"/>
    <property type="project" value="TreeGrafter"/>
</dbReference>
<evidence type="ECO:0000313" key="3">
    <source>
        <dbReference type="Proteomes" id="UP000215441"/>
    </source>
</evidence>
<evidence type="ECO:0000313" key="2">
    <source>
        <dbReference type="EMBL" id="OYD51952.1"/>
    </source>
</evidence>
<comment type="caution">
    <text evidence="2">The sequence shown here is derived from an EMBL/GenBank/DDBJ whole genome shotgun (WGS) entry which is preliminary data.</text>
</comment>
<proteinExistence type="predicted"/>
<dbReference type="Pfam" id="PF13460">
    <property type="entry name" value="NAD_binding_10"/>
    <property type="match status" value="1"/>
</dbReference>
<dbReference type="InterPro" id="IPR016040">
    <property type="entry name" value="NAD(P)-bd_dom"/>
</dbReference>
<sequence>MAQGNKVLVLGATGGIGGEVARQLRDRGWEVHALHRGVAQAREQREGMTWVRGDAMRREDVVAAAAGCDVIVHAVNPPGYRRWGELVLPMIDNTIAAATATGATVVLPGTVYNYGPDAFPVLREDAPQQPHTRKGAVRAELERRLRQATQPHPLGPGTCRVIIVRAGDYFGPQVGNSWFAQGLVQPGRPVASVKEPGRPGVGHQWSYLPDVARTMVLLLERRAELPAFAPFHMAGHWDADGTQMADAIGRAVVRSGGAAPRVQAFPWWLVTLASPFVATLRELREMRYLWQQPVRMANDRLLAVLGSEPHTPLDVAVQATLQGLGCLPAAPLTAPGSPQSPGQLPA</sequence>
<feature type="domain" description="NAD(P)-binding" evidence="1">
    <location>
        <begin position="11"/>
        <end position="124"/>
    </location>
</feature>
<dbReference type="RefSeq" id="WP_094285364.1">
    <property type="nucleotide sequence ID" value="NZ_NOIG01000001.1"/>
</dbReference>
<dbReference type="InterPro" id="IPR036291">
    <property type="entry name" value="NAD(P)-bd_dom_sf"/>
</dbReference>
<accession>A0A235ESF4</accession>
<dbReference type="Gene3D" id="3.40.50.720">
    <property type="entry name" value="NAD(P)-binding Rossmann-like Domain"/>
    <property type="match status" value="1"/>
</dbReference>
<dbReference type="EMBL" id="NOIG01000001">
    <property type="protein sequence ID" value="OYD51952.1"/>
    <property type="molecule type" value="Genomic_DNA"/>
</dbReference>
<dbReference type="OrthoDB" id="112777at2"/>
<keyword evidence="3" id="KW-1185">Reference proteome</keyword>
<reference evidence="2 3" key="1">
    <citation type="submission" date="2017-07" db="EMBL/GenBank/DDBJ databases">
        <title>Acidovorax KNDSW TSA 6 genome sequence and assembly.</title>
        <authorList>
            <person name="Mayilraj S."/>
        </authorList>
    </citation>
    <scope>NUCLEOTIDE SEQUENCE [LARGE SCALE GENOMIC DNA]</scope>
    <source>
        <strain evidence="2 3">KNDSW-TSA6</strain>
    </source>
</reference>
<dbReference type="PANTHER" id="PTHR48079:SF6">
    <property type="entry name" value="NAD(P)-BINDING DOMAIN-CONTAINING PROTEIN-RELATED"/>
    <property type="match status" value="1"/>
</dbReference>
<dbReference type="GO" id="GO:0004029">
    <property type="term" value="F:aldehyde dehydrogenase (NAD+) activity"/>
    <property type="evidence" value="ECO:0007669"/>
    <property type="project" value="TreeGrafter"/>
</dbReference>
<name>A0A235ESF4_9BURK</name>
<dbReference type="SUPFAM" id="SSF51735">
    <property type="entry name" value="NAD(P)-binding Rossmann-fold domains"/>
    <property type="match status" value="1"/>
</dbReference>
<evidence type="ECO:0000259" key="1">
    <source>
        <dbReference type="Pfam" id="PF13460"/>
    </source>
</evidence>
<dbReference type="InterPro" id="IPR051783">
    <property type="entry name" value="NAD(P)-dependent_oxidoreduct"/>
</dbReference>
<dbReference type="Proteomes" id="UP000215441">
    <property type="component" value="Unassembled WGS sequence"/>
</dbReference>
<gene>
    <name evidence="2" type="ORF">CBY09_00135</name>
</gene>